<name>A0A6N2Z660_9FIRM</name>
<proteinExistence type="predicted"/>
<accession>A0A6N2Z660</accession>
<sequence length="139" mass="16327">MGKYMIILIFLLIAIAVVFATYNLSIIRSMPPEECYKLLYFKDDQVSIGIGLVRRTFKLSDIREVRFSKGKQFRSMGSWAGRMQICKLNGKTSRWIDFDGTVYYKKMVYITNEEVIDKSIDLLMNEFQSRGIRCTKYRC</sequence>
<dbReference type="AlphaFoldDB" id="A0A6N2Z660"/>
<organism evidence="1">
    <name type="scientific">Veillonella dispar</name>
    <dbReference type="NCBI Taxonomy" id="39778"/>
    <lineage>
        <taxon>Bacteria</taxon>
        <taxon>Bacillati</taxon>
        <taxon>Bacillota</taxon>
        <taxon>Negativicutes</taxon>
        <taxon>Veillonellales</taxon>
        <taxon>Veillonellaceae</taxon>
        <taxon>Veillonella</taxon>
    </lineage>
</organism>
<reference evidence="1" key="1">
    <citation type="submission" date="2019-11" db="EMBL/GenBank/DDBJ databases">
        <authorList>
            <person name="Feng L."/>
        </authorList>
    </citation>
    <scope>NUCLEOTIDE SEQUENCE</scope>
    <source>
        <strain evidence="1">VdisparLFYP95</strain>
    </source>
</reference>
<evidence type="ECO:0000313" key="1">
    <source>
        <dbReference type="EMBL" id="VYT74744.1"/>
    </source>
</evidence>
<gene>
    <name evidence="1" type="ORF">VDLFYP95_00620</name>
</gene>
<dbReference type="EMBL" id="CACRUF010000010">
    <property type="protein sequence ID" value="VYT74744.1"/>
    <property type="molecule type" value="Genomic_DNA"/>
</dbReference>
<protein>
    <submittedName>
        <fullName evidence="1">Uncharacterized protein</fullName>
    </submittedName>
</protein>
<dbReference type="RefSeq" id="WP_156719068.1">
    <property type="nucleotide sequence ID" value="NZ_CACRUF010000010.1"/>
</dbReference>